<dbReference type="PROSITE" id="PS51202">
    <property type="entry name" value="RCK_C"/>
    <property type="match status" value="2"/>
</dbReference>
<evidence type="ECO:0000256" key="7">
    <source>
        <dbReference type="SAM" id="MobiDB-lite"/>
    </source>
</evidence>
<evidence type="ECO:0000256" key="4">
    <source>
        <dbReference type="ARBA" id="ARBA00022737"/>
    </source>
</evidence>
<dbReference type="GO" id="GO:0006813">
    <property type="term" value="P:potassium ion transport"/>
    <property type="evidence" value="ECO:0007669"/>
    <property type="project" value="InterPro"/>
</dbReference>
<evidence type="ECO:0000313" key="11">
    <source>
        <dbReference type="Proteomes" id="UP000700248"/>
    </source>
</evidence>
<feature type="non-terminal residue" evidence="10">
    <location>
        <position position="1"/>
    </location>
</feature>
<sequence>HNLPAGQILMPVSFATILGGMTTLIGTPSNLIVSGYRAEAIGQPFKMFDFTPLGVSLAIAGVLFISLIGWRLIPVRQRAHADAFETGSYLTEARVSEDSKAIGMRLSEVQEILATTDSQVLALIRENTTIQSPSPILQLQQNDILLIESDPDVLAKNLDVLNLVFHEDRILAMPTDEPEASPAPSSEPSEDTKSAEKKQPPVHTELSELVILPGSSLIGRTASNLRLRALYHVNLLAISRQGTRSRTRLRNMPLRTGDVLLLQGPEDRISNFASNGGCAILAARALRVPDRRKMLLANGIMVLSVALAASGLLSAALSFMLGVLLLLLFNVIALRQIYNAVDWSVIVLLAALIPVAQALESTQAAAQIANLLLEYGAQGNAILALALIMVTTMLLSDLMNNAATATVMSPVALGTAQQLDVNPDTFLMAIVIGASCAFLTPIGHQNNTLILGPGGFRFNDYWRMGLPLDLLIVALTLPLVLYFWPL</sequence>
<keyword evidence="6 8" id="KW-0472">Membrane</keyword>
<dbReference type="AlphaFoldDB" id="A0A9D2VDI4"/>
<feature type="transmembrane region" description="Helical" evidence="8">
    <location>
        <begin position="464"/>
        <end position="484"/>
    </location>
</feature>
<comment type="caution">
    <text evidence="10">The sequence shown here is derived from an EMBL/GenBank/DDBJ whole genome shotgun (WGS) entry which is preliminary data.</text>
</comment>
<feature type="compositionally biased region" description="Basic and acidic residues" evidence="7">
    <location>
        <begin position="190"/>
        <end position="199"/>
    </location>
</feature>
<feature type="transmembrane region" description="Helical" evidence="8">
    <location>
        <begin position="425"/>
        <end position="443"/>
    </location>
</feature>
<dbReference type="InterPro" id="IPR051679">
    <property type="entry name" value="DASS-Related_Transporters"/>
</dbReference>
<gene>
    <name evidence="10" type="ORF">K8U84_00375</name>
</gene>
<dbReference type="RefSeq" id="WP_276829686.1">
    <property type="nucleotide sequence ID" value="NZ_DYTQ01000006.1"/>
</dbReference>
<feature type="domain" description="RCK C-terminal" evidence="9">
    <location>
        <begin position="77"/>
        <end position="163"/>
    </location>
</feature>
<reference evidence="10" key="1">
    <citation type="journal article" date="2021" name="PeerJ">
        <title>Extensive microbial diversity within the chicken gut microbiome revealed by metagenomics and culture.</title>
        <authorList>
            <person name="Gilroy R."/>
            <person name="Ravi A."/>
            <person name="Getino M."/>
            <person name="Pursley I."/>
            <person name="Horton D.L."/>
            <person name="Alikhan N.F."/>
            <person name="Baker D."/>
            <person name="Gharbi K."/>
            <person name="Hall N."/>
            <person name="Watson M."/>
            <person name="Adriaenssens E.M."/>
            <person name="Foster-Nyarko E."/>
            <person name="Jarju S."/>
            <person name="Secka A."/>
            <person name="Antonio M."/>
            <person name="Oren A."/>
            <person name="Chaudhuri R.R."/>
            <person name="La Ragione R."/>
            <person name="Hildebrand F."/>
            <person name="Pallen M.J."/>
        </authorList>
    </citation>
    <scope>NUCLEOTIDE SEQUENCE</scope>
    <source>
        <strain evidence="10">CHK175-13533</strain>
    </source>
</reference>
<feature type="region of interest" description="Disordered" evidence="7">
    <location>
        <begin position="174"/>
        <end position="203"/>
    </location>
</feature>
<keyword evidence="2" id="KW-0813">Transport</keyword>
<dbReference type="PANTHER" id="PTHR43652:SF2">
    <property type="entry name" value="BASIC AMINO ACID ANTIPORTER YFCC-RELATED"/>
    <property type="match status" value="1"/>
</dbReference>
<dbReference type="Gene3D" id="3.30.70.1450">
    <property type="entry name" value="Regulator of K+ conductance, C-terminal domain"/>
    <property type="match status" value="2"/>
</dbReference>
<dbReference type="SUPFAM" id="SSF116726">
    <property type="entry name" value="TrkA C-terminal domain-like"/>
    <property type="match status" value="2"/>
</dbReference>
<dbReference type="InterPro" id="IPR004680">
    <property type="entry name" value="Cit_transptr-like_dom"/>
</dbReference>
<comment type="subcellular location">
    <subcellularLocation>
        <location evidence="1">Membrane</location>
        <topology evidence="1">Multi-pass membrane protein</topology>
    </subcellularLocation>
</comment>
<name>A0A9D2VDI4_9BURK</name>
<dbReference type="Proteomes" id="UP000700248">
    <property type="component" value="Unassembled WGS sequence"/>
</dbReference>
<keyword evidence="4" id="KW-0677">Repeat</keyword>
<evidence type="ECO:0000313" key="10">
    <source>
        <dbReference type="EMBL" id="HJH22990.1"/>
    </source>
</evidence>
<evidence type="ECO:0000256" key="2">
    <source>
        <dbReference type="ARBA" id="ARBA00022448"/>
    </source>
</evidence>
<dbReference type="InterPro" id="IPR036721">
    <property type="entry name" value="RCK_C_sf"/>
</dbReference>
<evidence type="ECO:0000256" key="1">
    <source>
        <dbReference type="ARBA" id="ARBA00004141"/>
    </source>
</evidence>
<dbReference type="InterPro" id="IPR006037">
    <property type="entry name" value="RCK_C"/>
</dbReference>
<feature type="domain" description="RCK C-terminal" evidence="9">
    <location>
        <begin position="193"/>
        <end position="278"/>
    </location>
</feature>
<evidence type="ECO:0000256" key="8">
    <source>
        <dbReference type="SAM" id="Phobius"/>
    </source>
</evidence>
<organism evidence="10 11">
    <name type="scientific">Paenalcaligenes hominis</name>
    <dbReference type="NCBI Taxonomy" id="643674"/>
    <lineage>
        <taxon>Bacteria</taxon>
        <taxon>Pseudomonadati</taxon>
        <taxon>Pseudomonadota</taxon>
        <taxon>Betaproteobacteria</taxon>
        <taxon>Burkholderiales</taxon>
        <taxon>Alcaligenaceae</taxon>
        <taxon>Paenalcaligenes</taxon>
    </lineage>
</organism>
<protein>
    <submittedName>
        <fullName evidence="10">SLC13 family permease</fullName>
    </submittedName>
</protein>
<feature type="transmembrane region" description="Helical" evidence="8">
    <location>
        <begin position="12"/>
        <end position="33"/>
    </location>
</feature>
<evidence type="ECO:0000259" key="9">
    <source>
        <dbReference type="PROSITE" id="PS51202"/>
    </source>
</evidence>
<keyword evidence="3 8" id="KW-0812">Transmembrane</keyword>
<feature type="transmembrane region" description="Helical" evidence="8">
    <location>
        <begin position="295"/>
        <end position="328"/>
    </location>
</feature>
<evidence type="ECO:0000256" key="5">
    <source>
        <dbReference type="ARBA" id="ARBA00022989"/>
    </source>
</evidence>
<keyword evidence="5 8" id="KW-1133">Transmembrane helix</keyword>
<dbReference type="GO" id="GO:0005886">
    <property type="term" value="C:plasma membrane"/>
    <property type="evidence" value="ECO:0007669"/>
    <property type="project" value="TreeGrafter"/>
</dbReference>
<dbReference type="Pfam" id="PF03600">
    <property type="entry name" value="CitMHS"/>
    <property type="match status" value="1"/>
</dbReference>
<feature type="transmembrane region" description="Helical" evidence="8">
    <location>
        <begin position="53"/>
        <end position="73"/>
    </location>
</feature>
<dbReference type="PANTHER" id="PTHR43652">
    <property type="entry name" value="BASIC AMINO ACID ANTIPORTER YFCC-RELATED"/>
    <property type="match status" value="1"/>
</dbReference>
<evidence type="ECO:0000256" key="3">
    <source>
        <dbReference type="ARBA" id="ARBA00022692"/>
    </source>
</evidence>
<dbReference type="Pfam" id="PF02080">
    <property type="entry name" value="TrkA_C"/>
    <property type="match status" value="2"/>
</dbReference>
<accession>A0A9D2VDI4</accession>
<feature type="transmembrane region" description="Helical" evidence="8">
    <location>
        <begin position="340"/>
        <end position="359"/>
    </location>
</feature>
<reference evidence="10" key="2">
    <citation type="submission" date="2021-09" db="EMBL/GenBank/DDBJ databases">
        <authorList>
            <person name="Gilroy R."/>
        </authorList>
    </citation>
    <scope>NUCLEOTIDE SEQUENCE</scope>
    <source>
        <strain evidence="10">CHK175-13533</strain>
    </source>
</reference>
<dbReference type="EMBL" id="DYTQ01000006">
    <property type="protein sequence ID" value="HJH22990.1"/>
    <property type="molecule type" value="Genomic_DNA"/>
</dbReference>
<feature type="transmembrane region" description="Helical" evidence="8">
    <location>
        <begin position="371"/>
        <end position="395"/>
    </location>
</feature>
<dbReference type="GO" id="GO:0008324">
    <property type="term" value="F:monoatomic cation transmembrane transporter activity"/>
    <property type="evidence" value="ECO:0007669"/>
    <property type="project" value="InterPro"/>
</dbReference>
<proteinExistence type="predicted"/>
<evidence type="ECO:0000256" key="6">
    <source>
        <dbReference type="ARBA" id="ARBA00023136"/>
    </source>
</evidence>